<dbReference type="AlphaFoldDB" id="A0A147B8G3"/>
<evidence type="ECO:0000313" key="2">
    <source>
        <dbReference type="EMBL" id="JAR87061.1"/>
    </source>
</evidence>
<name>A0A147B8G3_9ACAR</name>
<protein>
    <submittedName>
        <fullName evidence="2">Coiled coil domain containing</fullName>
    </submittedName>
</protein>
<sequence length="175" mass="20364">MTRPLKPLPEVIQQRRYETGKQFISRIHRFASKARGEAAIEQKFDVDILRDTRGKVVVHAQGSDPDYGAKKREKQRARIKKLKEKKRKTAETPKEFSEFKDEAAFGEVVHAPPQFSMAQKPHKKELLLSKFLAPSGGRDLTVKRKMLQPGDRRRLEEERQRVVSAYRRMKSKVPE</sequence>
<dbReference type="PANTHER" id="PTHR21838">
    <property type="entry name" value="COILED-COIL DOMAIN-CONTAINING PROTEIN 137"/>
    <property type="match status" value="1"/>
</dbReference>
<dbReference type="InterPro" id="IPR026680">
    <property type="entry name" value="CCDC137"/>
</dbReference>
<dbReference type="GO" id="GO:0005634">
    <property type="term" value="C:nucleus"/>
    <property type="evidence" value="ECO:0007669"/>
    <property type="project" value="TreeGrafter"/>
</dbReference>
<proteinExistence type="predicted"/>
<organism evidence="2">
    <name type="scientific">Alectorobius mimon</name>
    <dbReference type="NCBI Taxonomy" id="360319"/>
    <lineage>
        <taxon>Eukaryota</taxon>
        <taxon>Metazoa</taxon>
        <taxon>Ecdysozoa</taxon>
        <taxon>Arthropoda</taxon>
        <taxon>Chelicerata</taxon>
        <taxon>Arachnida</taxon>
        <taxon>Acari</taxon>
        <taxon>Parasitiformes</taxon>
        <taxon>Ixodida</taxon>
        <taxon>Ixodoidea</taxon>
        <taxon>Argasidae</taxon>
        <taxon>Ornithodorinae</taxon>
        <taxon>Alectorobius</taxon>
    </lineage>
</organism>
<dbReference type="EMBL" id="GEIB01000999">
    <property type="protein sequence ID" value="JAR87061.1"/>
    <property type="molecule type" value="Transcribed_RNA"/>
</dbReference>
<evidence type="ECO:0000256" key="1">
    <source>
        <dbReference type="SAM" id="MobiDB-lite"/>
    </source>
</evidence>
<feature type="compositionally biased region" description="Basic residues" evidence="1">
    <location>
        <begin position="71"/>
        <end position="88"/>
    </location>
</feature>
<reference evidence="2" key="1">
    <citation type="submission" date="2016-03" db="EMBL/GenBank/DDBJ databases">
        <title>Gut transcriptome analysis on engorged females of Ornithodoros mimon (Acari: Argasidae) and phylogenetic inferences of soft ticks.</title>
        <authorList>
            <person name="Landulfo G.A."/>
            <person name="Giovanni D."/>
            <person name="Carvalho E."/>
            <person name="Junqueira-de-Azevedo I."/>
            <person name="Patane J."/>
            <person name="Mendoca R."/>
            <person name="Barros-Battesti D."/>
        </authorList>
    </citation>
    <scope>NUCLEOTIDE SEQUENCE</scope>
    <source>
        <strain evidence="2">Females</strain>
        <tissue evidence="2">Gut</tissue>
    </source>
</reference>
<feature type="region of interest" description="Disordered" evidence="1">
    <location>
        <begin position="62"/>
        <end position="95"/>
    </location>
</feature>
<accession>A0A147B8G3</accession>
<dbReference type="PANTHER" id="PTHR21838:SF2">
    <property type="entry name" value="COILED-COIL DOMAIN-CONTAINING PROTEIN 137"/>
    <property type="match status" value="1"/>
</dbReference>